<evidence type="ECO:0000256" key="8">
    <source>
        <dbReference type="PIRSR" id="PIRSR601834-1"/>
    </source>
</evidence>
<dbReference type="InterPro" id="IPR017938">
    <property type="entry name" value="Riboflavin_synthase-like_b-brl"/>
</dbReference>
<evidence type="ECO:0000256" key="5">
    <source>
        <dbReference type="ARBA" id="ARBA00022827"/>
    </source>
</evidence>
<evidence type="ECO:0000256" key="6">
    <source>
        <dbReference type="ARBA" id="ARBA00023002"/>
    </source>
</evidence>
<feature type="region of interest" description="Disordered" evidence="9">
    <location>
        <begin position="68"/>
        <end position="94"/>
    </location>
</feature>
<dbReference type="Proteomes" id="UP001174691">
    <property type="component" value="Unassembled WGS sequence"/>
</dbReference>
<keyword evidence="5 8" id="KW-0274">FAD</keyword>
<dbReference type="InterPro" id="IPR039261">
    <property type="entry name" value="FNR_nucleotide-bd"/>
</dbReference>
<dbReference type="PANTHER" id="PTHR19370:SF189">
    <property type="entry name" value="CYTOCHROME C MITOCHONDRIAL IMPORT FACTOR CYC2"/>
    <property type="match status" value="1"/>
</dbReference>
<dbReference type="PANTHER" id="PTHR19370">
    <property type="entry name" value="NADH-CYTOCHROME B5 REDUCTASE"/>
    <property type="match status" value="1"/>
</dbReference>
<dbReference type="GO" id="GO:0005739">
    <property type="term" value="C:mitochondrion"/>
    <property type="evidence" value="ECO:0007669"/>
    <property type="project" value="TreeGrafter"/>
</dbReference>
<dbReference type="InterPro" id="IPR001834">
    <property type="entry name" value="CBR-like"/>
</dbReference>
<dbReference type="AlphaFoldDB" id="A0AA38VPZ7"/>
<dbReference type="Gene3D" id="3.40.50.80">
    <property type="entry name" value="Nucleotide-binding domain of ferredoxin-NADP reductase (FNR) module"/>
    <property type="match status" value="1"/>
</dbReference>
<keyword evidence="12" id="KW-1185">Reference proteome</keyword>
<dbReference type="CDD" id="cd06183">
    <property type="entry name" value="cyt_b5_reduct_like"/>
    <property type="match status" value="1"/>
</dbReference>
<keyword evidence="6" id="KW-0560">Oxidoreductase</keyword>
<dbReference type="PROSITE" id="PS51384">
    <property type="entry name" value="FAD_FR"/>
    <property type="match status" value="1"/>
</dbReference>
<reference evidence="11" key="1">
    <citation type="submission" date="2022-07" db="EMBL/GenBank/DDBJ databases">
        <title>Fungi with potential for degradation of polypropylene.</title>
        <authorList>
            <person name="Gostincar C."/>
        </authorList>
    </citation>
    <scope>NUCLEOTIDE SEQUENCE</scope>
    <source>
        <strain evidence="11">EXF-13287</strain>
    </source>
</reference>
<dbReference type="PRINTS" id="PR00406">
    <property type="entry name" value="CYTB5RDTASE"/>
</dbReference>
<feature type="compositionally biased region" description="Pro residues" evidence="9">
    <location>
        <begin position="74"/>
        <end position="90"/>
    </location>
</feature>
<keyword evidence="7" id="KW-0472">Membrane</keyword>
<comment type="similarity">
    <text evidence="3">Belongs to the flavoprotein pyridine nucleotide cytochrome reductase family.</text>
</comment>
<evidence type="ECO:0000256" key="3">
    <source>
        <dbReference type="ARBA" id="ARBA00006105"/>
    </source>
</evidence>
<evidence type="ECO:0000259" key="10">
    <source>
        <dbReference type="PROSITE" id="PS51384"/>
    </source>
</evidence>
<organism evidence="11 12">
    <name type="scientific">Coniochaeta hoffmannii</name>
    <dbReference type="NCBI Taxonomy" id="91930"/>
    <lineage>
        <taxon>Eukaryota</taxon>
        <taxon>Fungi</taxon>
        <taxon>Dikarya</taxon>
        <taxon>Ascomycota</taxon>
        <taxon>Pezizomycotina</taxon>
        <taxon>Sordariomycetes</taxon>
        <taxon>Sordariomycetidae</taxon>
        <taxon>Coniochaetales</taxon>
        <taxon>Coniochaetaceae</taxon>
        <taxon>Coniochaeta</taxon>
    </lineage>
</organism>
<evidence type="ECO:0000313" key="11">
    <source>
        <dbReference type="EMBL" id="KAJ9144387.1"/>
    </source>
</evidence>
<dbReference type="InterPro" id="IPR001433">
    <property type="entry name" value="OxRdtase_FAD/NAD-bd"/>
</dbReference>
<dbReference type="Pfam" id="PF00175">
    <property type="entry name" value="NAD_binding_1"/>
    <property type="match status" value="1"/>
</dbReference>
<evidence type="ECO:0000256" key="7">
    <source>
        <dbReference type="ARBA" id="ARBA00023136"/>
    </source>
</evidence>
<evidence type="ECO:0000256" key="4">
    <source>
        <dbReference type="ARBA" id="ARBA00022630"/>
    </source>
</evidence>
<evidence type="ECO:0000313" key="12">
    <source>
        <dbReference type="Proteomes" id="UP001174691"/>
    </source>
</evidence>
<gene>
    <name evidence="11" type="ORF">NKR19_g6492</name>
</gene>
<evidence type="ECO:0000256" key="2">
    <source>
        <dbReference type="ARBA" id="ARBA00004370"/>
    </source>
</evidence>
<dbReference type="InterPro" id="IPR008333">
    <property type="entry name" value="Cbr1-like_FAD-bd_dom"/>
</dbReference>
<feature type="domain" description="FAD-binding FR-type" evidence="10">
    <location>
        <begin position="130"/>
        <end position="282"/>
    </location>
</feature>
<evidence type="ECO:0000256" key="9">
    <source>
        <dbReference type="SAM" id="MobiDB-lite"/>
    </source>
</evidence>
<accession>A0AA38VPZ7</accession>
<keyword evidence="4 8" id="KW-0285">Flavoprotein</keyword>
<dbReference type="SUPFAM" id="SSF52343">
    <property type="entry name" value="Ferredoxin reductase-like, C-terminal NADP-linked domain"/>
    <property type="match status" value="1"/>
</dbReference>
<comment type="cofactor">
    <cofactor evidence="1 8">
        <name>FAD</name>
        <dbReference type="ChEBI" id="CHEBI:57692"/>
    </cofactor>
</comment>
<dbReference type="InterPro" id="IPR017927">
    <property type="entry name" value="FAD-bd_FR_type"/>
</dbReference>
<comment type="subcellular location">
    <subcellularLocation>
        <location evidence="2">Membrane</location>
    </subcellularLocation>
</comment>
<dbReference type="Gene3D" id="2.40.30.10">
    <property type="entry name" value="Translation factors"/>
    <property type="match status" value="1"/>
</dbReference>
<comment type="caution">
    <text evidence="11">The sequence shown here is derived from an EMBL/GenBank/DDBJ whole genome shotgun (WGS) entry which is preliminary data.</text>
</comment>
<dbReference type="GO" id="GO:0016491">
    <property type="term" value="F:oxidoreductase activity"/>
    <property type="evidence" value="ECO:0007669"/>
    <property type="project" value="UniProtKB-KW"/>
</dbReference>
<feature type="compositionally biased region" description="Low complexity" evidence="9">
    <location>
        <begin position="46"/>
        <end position="55"/>
    </location>
</feature>
<proteinExistence type="inferred from homology"/>
<feature type="binding site" evidence="8">
    <location>
        <position position="257"/>
    </location>
    <ligand>
        <name>FAD</name>
        <dbReference type="ChEBI" id="CHEBI:57692"/>
    </ligand>
</feature>
<dbReference type="SUPFAM" id="SSF63380">
    <property type="entry name" value="Riboflavin synthase domain-like"/>
    <property type="match status" value="1"/>
</dbReference>
<sequence>MTLLHSLPRVPCRAISRQIFLYPRPPPGSSIQITIRPLHSPHPHHASSPLRLPPSLRGRHPITFFTHRFASSSPQPPNPGPGATPPPVGQPPRRLFGPKGRITTFLLVLAVFSALYEIDHHLLWRPLNPTTFVPFTITSREQVSPTAFILTVTPSDCLPWTGVLYPLNILSPFYAPDRAARWGHVLLRDIWRTGATWSVEVKQPQLQVAREYTPLPPTVASEEAESPTRALMFELYYVPKDPPRLRFLIRRMEGGEVSNYLSGLEVGDEIELRGPHYGFDVPRRLGDGDRVIFLAGGTGIAPALQVARAVLRGWEGLTDGPKVDILWANRHRADCVGCPEVRNPNGQLDGSGGPVLDQLAEIQKKYPGRVTVRCTVDEERSFVQMATLAGLVTSGPRRIEDGQDSDDCSLHSQEAAAWRPAMDIDSEKKKKDAVVDYCCCGGGKNLLFVSGPDGFIEYFAGAKRWANGMELQGPVGGILGRLKARFPEAMNDWLVLKL</sequence>
<dbReference type="Pfam" id="PF00970">
    <property type="entry name" value="FAD_binding_6"/>
    <property type="match status" value="1"/>
</dbReference>
<dbReference type="GO" id="GO:0016020">
    <property type="term" value="C:membrane"/>
    <property type="evidence" value="ECO:0007669"/>
    <property type="project" value="UniProtKB-SubCell"/>
</dbReference>
<name>A0AA38VPZ7_9PEZI</name>
<dbReference type="EMBL" id="JANBVN010000100">
    <property type="protein sequence ID" value="KAJ9144387.1"/>
    <property type="molecule type" value="Genomic_DNA"/>
</dbReference>
<protein>
    <recommendedName>
        <fullName evidence="10">FAD-binding FR-type domain-containing protein</fullName>
    </recommendedName>
</protein>
<evidence type="ECO:0000256" key="1">
    <source>
        <dbReference type="ARBA" id="ARBA00001974"/>
    </source>
</evidence>
<feature type="binding site" evidence="8">
    <location>
        <position position="248"/>
    </location>
    <ligand>
        <name>FAD</name>
        <dbReference type="ChEBI" id="CHEBI:57692"/>
    </ligand>
</feature>
<feature type="binding site" evidence="8">
    <location>
        <position position="258"/>
    </location>
    <ligand>
        <name>FAD</name>
        <dbReference type="ChEBI" id="CHEBI:57692"/>
    </ligand>
</feature>
<feature type="region of interest" description="Disordered" evidence="9">
    <location>
        <begin position="36"/>
        <end position="55"/>
    </location>
</feature>